<dbReference type="EMBL" id="WOTH01000012">
    <property type="protein sequence ID" value="NHO53846.1"/>
    <property type="molecule type" value="Genomic_DNA"/>
</dbReference>
<feature type="transmembrane region" description="Helical" evidence="1">
    <location>
        <begin position="14"/>
        <end position="35"/>
    </location>
</feature>
<feature type="domain" description="MHYT" evidence="4">
    <location>
        <begin position="11"/>
        <end position="198"/>
    </location>
</feature>
<evidence type="ECO:0000259" key="4">
    <source>
        <dbReference type="PROSITE" id="PS50924"/>
    </source>
</evidence>
<name>A0A967B7Z6_9PROT</name>
<dbReference type="InterPro" id="IPR000014">
    <property type="entry name" value="PAS"/>
</dbReference>
<reference evidence="5" key="1">
    <citation type="submission" date="2019-11" db="EMBL/GenBank/DDBJ databases">
        <title>Description of new Acetobacter species.</title>
        <authorList>
            <person name="Cleenwerck I."/>
            <person name="Sombolestani A.S."/>
        </authorList>
    </citation>
    <scope>NUCLEOTIDE SEQUENCE</scope>
    <source>
        <strain evidence="5">LMG 1626</strain>
    </source>
</reference>
<evidence type="ECO:0000259" key="2">
    <source>
        <dbReference type="PROSITE" id="PS50883"/>
    </source>
</evidence>
<dbReference type="Gene3D" id="3.30.70.270">
    <property type="match status" value="1"/>
</dbReference>
<dbReference type="InterPro" id="IPR029787">
    <property type="entry name" value="Nucleotide_cyclase"/>
</dbReference>
<dbReference type="InterPro" id="IPR043128">
    <property type="entry name" value="Rev_trsase/Diguanyl_cyclase"/>
</dbReference>
<dbReference type="SMART" id="SM00267">
    <property type="entry name" value="GGDEF"/>
    <property type="match status" value="1"/>
</dbReference>
<dbReference type="Gene3D" id="3.20.20.450">
    <property type="entry name" value="EAL domain"/>
    <property type="match status" value="1"/>
</dbReference>
<dbReference type="AlphaFoldDB" id="A0A967B7Z6"/>
<dbReference type="CDD" id="cd01948">
    <property type="entry name" value="EAL"/>
    <property type="match status" value="1"/>
</dbReference>
<keyword evidence="1" id="KW-0472">Membrane</keyword>
<dbReference type="Proteomes" id="UP000597459">
    <property type="component" value="Unassembled WGS sequence"/>
</dbReference>
<dbReference type="PANTHER" id="PTHR44757:SF2">
    <property type="entry name" value="BIOFILM ARCHITECTURE MAINTENANCE PROTEIN MBAA"/>
    <property type="match status" value="1"/>
</dbReference>
<evidence type="ECO:0000259" key="3">
    <source>
        <dbReference type="PROSITE" id="PS50887"/>
    </source>
</evidence>
<keyword evidence="1" id="KW-1133">Transmembrane helix</keyword>
<dbReference type="CDD" id="cd01949">
    <property type="entry name" value="GGDEF"/>
    <property type="match status" value="1"/>
</dbReference>
<dbReference type="InterPro" id="IPR001633">
    <property type="entry name" value="EAL_dom"/>
</dbReference>
<keyword evidence="6" id="KW-1185">Reference proteome</keyword>
<dbReference type="Pfam" id="PF00990">
    <property type="entry name" value="GGDEF"/>
    <property type="match status" value="1"/>
</dbReference>
<feature type="transmembrane region" description="Helical" evidence="1">
    <location>
        <begin position="82"/>
        <end position="102"/>
    </location>
</feature>
<dbReference type="SMART" id="SM00052">
    <property type="entry name" value="EAL"/>
    <property type="match status" value="1"/>
</dbReference>
<dbReference type="Pfam" id="PF13426">
    <property type="entry name" value="PAS_9"/>
    <property type="match status" value="1"/>
</dbReference>
<feature type="transmembrane region" description="Helical" evidence="1">
    <location>
        <begin position="114"/>
        <end position="135"/>
    </location>
</feature>
<sequence>MPDLLRELAAHNPLFLAGATLLCAATMLISVRMICRAAMARRRSQRLTRLFLAAAVAANGVWATHFMAMLGRQSAVQTAYDLPLTLFSVIVACGFFLAAWWVEIRTKGGSRSPLTALLMTAAVGGMHYIGIAAITSDASTHVQPLRIGLSLGSGFLLFLLGTWLLREERGHRRAFAAVAWILGVVLLHFIGMPADHMTAAMSHAAHRADSVSLAAMVMGGSGSFLGLALVFLLLEYRGVRHRNEENLRARHFADVAIEGLIITSGGAIVDANAAFWELVGAARPDVGLVRSRLPDLQTEDDVQALVRQEKPREMVMVRADGETIPVEVYGRHVSWQGKNRDVLAILDLRARKEAEMALQELAVRDMLTGIGNRAFFVSTLTDILEHGKRHGRYLAVFLVDVDRFKSINETCGHATGDAVLGAIARRLQLLVPQGAISARIAGDEFAVAFDVTERDAGEFAVYLAHQLRMPLPDHPDELPVSVSVGFVMSSDETPDGDTLLHRSGIALLAAKQAGRGNAREYDQSFDTSIRERIRMEREIRQALDREEFFLEYQPIMSTGDHCLTGYEALVRWQHPERGRVPPDQFIGVAEECGLIADLGEWVVRRACADAVSWKNGLGVSVNVSPVQFAMSDLPAVISAALGDSGLSPDRLSVEITENTLLQGRENVRILRQLREIGVGIVMDDFGTGYSSLSYLREFQFDRIKIDRSFIGDMLRERQSAGIVDLILSLGRVLGVDIVAEGIETADQLSYLEARACTLVQGYFIGRPSREIAPAPSAAALAVSP</sequence>
<dbReference type="PROSITE" id="PS50924">
    <property type="entry name" value="MHYT"/>
    <property type="match status" value="1"/>
</dbReference>
<dbReference type="NCBIfam" id="TIGR00254">
    <property type="entry name" value="GGDEF"/>
    <property type="match status" value="1"/>
</dbReference>
<dbReference type="GO" id="GO:0016020">
    <property type="term" value="C:membrane"/>
    <property type="evidence" value="ECO:0007669"/>
    <property type="project" value="UniProtKB-UniRule"/>
</dbReference>
<comment type="caution">
    <text evidence="5">The sequence shown here is derived from an EMBL/GenBank/DDBJ whole genome shotgun (WGS) entry which is preliminary data.</text>
</comment>
<feature type="transmembrane region" description="Helical" evidence="1">
    <location>
        <begin position="47"/>
        <end position="70"/>
    </location>
</feature>
<dbReference type="Pfam" id="PF00563">
    <property type="entry name" value="EAL"/>
    <property type="match status" value="1"/>
</dbReference>
<evidence type="ECO:0000313" key="6">
    <source>
        <dbReference type="Proteomes" id="UP000597459"/>
    </source>
</evidence>
<dbReference type="InterPro" id="IPR035919">
    <property type="entry name" value="EAL_sf"/>
</dbReference>
<dbReference type="NCBIfam" id="TIGR00229">
    <property type="entry name" value="sensory_box"/>
    <property type="match status" value="1"/>
</dbReference>
<feature type="transmembrane region" description="Helical" evidence="1">
    <location>
        <begin position="211"/>
        <end position="234"/>
    </location>
</feature>
<dbReference type="SUPFAM" id="SSF55073">
    <property type="entry name" value="Nucleotide cyclase"/>
    <property type="match status" value="1"/>
</dbReference>
<evidence type="ECO:0000256" key="1">
    <source>
        <dbReference type="PROSITE-ProRule" id="PRU00244"/>
    </source>
</evidence>
<organism evidence="5 6">
    <name type="scientific">Acetobacter estunensis</name>
    <dbReference type="NCBI Taxonomy" id="104097"/>
    <lineage>
        <taxon>Bacteria</taxon>
        <taxon>Pseudomonadati</taxon>
        <taxon>Pseudomonadota</taxon>
        <taxon>Alphaproteobacteria</taxon>
        <taxon>Acetobacterales</taxon>
        <taxon>Acetobacteraceae</taxon>
        <taxon>Acetobacter</taxon>
    </lineage>
</organism>
<dbReference type="PROSITE" id="PS50887">
    <property type="entry name" value="GGDEF"/>
    <property type="match status" value="1"/>
</dbReference>
<gene>
    <name evidence="5" type="ORF">GOB87_07710</name>
</gene>
<dbReference type="InterPro" id="IPR000160">
    <property type="entry name" value="GGDEF_dom"/>
</dbReference>
<evidence type="ECO:0000313" key="5">
    <source>
        <dbReference type="EMBL" id="NHO53846.1"/>
    </source>
</evidence>
<feature type="transmembrane region" description="Helical" evidence="1">
    <location>
        <begin position="147"/>
        <end position="165"/>
    </location>
</feature>
<feature type="transmembrane region" description="Helical" evidence="1">
    <location>
        <begin position="174"/>
        <end position="191"/>
    </location>
</feature>
<dbReference type="InterPro" id="IPR052155">
    <property type="entry name" value="Biofilm_reg_signaling"/>
</dbReference>
<protein>
    <submittedName>
        <fullName evidence="5">EAL domain-containing protein</fullName>
    </submittedName>
</protein>
<proteinExistence type="predicted"/>
<dbReference type="SUPFAM" id="SSF141868">
    <property type="entry name" value="EAL domain-like"/>
    <property type="match status" value="1"/>
</dbReference>
<feature type="domain" description="EAL" evidence="2">
    <location>
        <begin position="532"/>
        <end position="781"/>
    </location>
</feature>
<dbReference type="SUPFAM" id="SSF55785">
    <property type="entry name" value="PYP-like sensor domain (PAS domain)"/>
    <property type="match status" value="1"/>
</dbReference>
<keyword evidence="1" id="KW-0812">Transmembrane</keyword>
<feature type="domain" description="GGDEF" evidence="3">
    <location>
        <begin position="392"/>
        <end position="523"/>
    </location>
</feature>
<dbReference type="RefSeq" id="WP_166314668.1">
    <property type="nucleotide sequence ID" value="NZ_WOTH01000012.1"/>
</dbReference>
<dbReference type="PANTHER" id="PTHR44757">
    <property type="entry name" value="DIGUANYLATE CYCLASE DGCP"/>
    <property type="match status" value="1"/>
</dbReference>
<dbReference type="PROSITE" id="PS50883">
    <property type="entry name" value="EAL"/>
    <property type="match status" value="1"/>
</dbReference>
<dbReference type="Pfam" id="PF03707">
    <property type="entry name" value="MHYT"/>
    <property type="match status" value="2"/>
</dbReference>
<accession>A0A967B7Z6</accession>
<dbReference type="Gene3D" id="3.30.450.20">
    <property type="entry name" value="PAS domain"/>
    <property type="match status" value="1"/>
</dbReference>
<dbReference type="InterPro" id="IPR035965">
    <property type="entry name" value="PAS-like_dom_sf"/>
</dbReference>
<dbReference type="InterPro" id="IPR005330">
    <property type="entry name" value="MHYT_dom"/>
</dbReference>